<gene>
    <name evidence="2" type="ORF">MINT15_05680</name>
</gene>
<dbReference type="Proteomes" id="UP000030848">
    <property type="component" value="Unassembled WGS sequence"/>
</dbReference>
<proteinExistence type="predicted"/>
<evidence type="ECO:0000313" key="3">
    <source>
        <dbReference type="Proteomes" id="UP000030848"/>
    </source>
</evidence>
<keyword evidence="1" id="KW-1133">Transmembrane helix</keyword>
<evidence type="ECO:0000313" key="2">
    <source>
        <dbReference type="EMBL" id="KHF45351.1"/>
    </source>
</evidence>
<dbReference type="EMBL" id="JRZE01000002">
    <property type="protein sequence ID" value="KHF45351.1"/>
    <property type="molecule type" value="Genomic_DNA"/>
</dbReference>
<reference evidence="2 3" key="1">
    <citation type="submission" date="2014-10" db="EMBL/GenBank/DDBJ databases">
        <title>Genome sequence of Micropolyspora internatus JCM3315.</title>
        <authorList>
            <person name="Shin S.-K."/>
            <person name="Yi H."/>
        </authorList>
    </citation>
    <scope>NUCLEOTIDE SEQUENCE [LARGE SCALE GENOMIC DNA]</scope>
    <source>
        <strain evidence="2 3">JCM 3315</strain>
    </source>
</reference>
<protein>
    <submittedName>
        <fullName evidence="2">Uncharacterized protein</fullName>
    </submittedName>
</protein>
<feature type="transmembrane region" description="Helical" evidence="1">
    <location>
        <begin position="30"/>
        <end position="51"/>
    </location>
</feature>
<name>A0A837DFQ3_9PSEU</name>
<keyword evidence="1" id="KW-0472">Membrane</keyword>
<comment type="caution">
    <text evidence="2">The sequence shown here is derived from an EMBL/GenBank/DDBJ whole genome shotgun (WGS) entry which is preliminary data.</text>
</comment>
<sequence length="52" mass="5238">MSREVVALLLFGLAGFLAGGAFSMWKRTRGMAVALGGAALLAVGGATAWLLS</sequence>
<dbReference type="AlphaFoldDB" id="A0A837DFQ3"/>
<dbReference type="RefSeq" id="WP_015785461.1">
    <property type="nucleotide sequence ID" value="NZ_CALJZO010000118.1"/>
</dbReference>
<accession>A0A837DFQ3</accession>
<keyword evidence="1" id="KW-0812">Transmembrane</keyword>
<organism evidence="2 3">
    <name type="scientific">Saccharomonospora viridis</name>
    <dbReference type="NCBI Taxonomy" id="1852"/>
    <lineage>
        <taxon>Bacteria</taxon>
        <taxon>Bacillati</taxon>
        <taxon>Actinomycetota</taxon>
        <taxon>Actinomycetes</taxon>
        <taxon>Pseudonocardiales</taxon>
        <taxon>Pseudonocardiaceae</taxon>
        <taxon>Saccharomonospora</taxon>
    </lineage>
</organism>
<dbReference type="OMA" id="TWKTARP"/>
<evidence type="ECO:0000256" key="1">
    <source>
        <dbReference type="SAM" id="Phobius"/>
    </source>
</evidence>